<dbReference type="PANTHER" id="PTHR30273:SF2">
    <property type="entry name" value="PROTEIN FECR"/>
    <property type="match status" value="1"/>
</dbReference>
<dbReference type="Proteomes" id="UP000318995">
    <property type="component" value="Unassembled WGS sequence"/>
</dbReference>
<dbReference type="GO" id="GO:0016989">
    <property type="term" value="F:sigma factor antagonist activity"/>
    <property type="evidence" value="ECO:0007669"/>
    <property type="project" value="TreeGrafter"/>
</dbReference>
<sequence>MTNNIQEQQLFDAACSGRLDNDSHQALQTLLRTSPGARQRYLDYTALHADLFAAVRTARVHVRLAQLIEESSPAGPKHLAPPAARAGLGRTGLGRTGLGSTGLGSTLGRRMLAFAGVVLATAAGLLVALGPDLGGPATEPAGADLVADQDFKEPSRVAPTEALERESQDTLLDDDARWLELVARVSRVEGVQWSDDGRSYAVEDLLSAGDAIRLTDGLVEIEFRQGAVVVLEGPAHLVANDANAALLLQGKLAAVAPPWATGFRIDTPGVDVIDHGTKFAVNVSGALDETQVNVVVTEGEVELVADEQAEGGRRLRAGEGIQSTKNDVQDGDDAEARQLTNHLPSRPGLKNAVVVADRWQDWKPGVANQPNREGNWRYYTNGSVSFGDTKGYEELVWNEADNCYLPGNMEEKPWLNHYVRVHREGGHPGKGRDQVKDKIDRYSITGFVVPEEGKYRIEAGWLERRWARRWDRDAELDVAIHVNDGPILMRKFCNRDCYVPFRQPLGKLAAGDTIYVGVGPNGADHNDRFRWGFFIVRETTPAGEASIESQRDIALSD</sequence>
<name>A0A5C5WAC0_9BACT</name>
<proteinExistence type="predicted"/>
<dbReference type="OrthoDB" id="255803at2"/>
<comment type="caution">
    <text evidence="3">The sequence shown here is derived from an EMBL/GenBank/DDBJ whole genome shotgun (WGS) entry which is preliminary data.</text>
</comment>
<accession>A0A5C5WAC0</accession>
<feature type="domain" description="FecR protein" evidence="2">
    <location>
        <begin position="216"/>
        <end position="302"/>
    </location>
</feature>
<keyword evidence="4" id="KW-1185">Reference proteome</keyword>
<evidence type="ECO:0000259" key="2">
    <source>
        <dbReference type="Pfam" id="PF04773"/>
    </source>
</evidence>
<dbReference type="PANTHER" id="PTHR30273">
    <property type="entry name" value="PERIPLASMIC SIGNAL SENSOR AND SIGMA FACTOR ACTIVATOR FECR-RELATED"/>
    <property type="match status" value="1"/>
</dbReference>
<evidence type="ECO:0000313" key="3">
    <source>
        <dbReference type="EMBL" id="TWT47848.1"/>
    </source>
</evidence>
<dbReference type="Pfam" id="PF04773">
    <property type="entry name" value="FecR"/>
    <property type="match status" value="1"/>
</dbReference>
<dbReference type="InterPro" id="IPR012373">
    <property type="entry name" value="Ferrdict_sens_TM"/>
</dbReference>
<reference evidence="3 4" key="1">
    <citation type="submission" date="2019-02" db="EMBL/GenBank/DDBJ databases">
        <title>Deep-cultivation of Planctomycetes and their phenomic and genomic characterization uncovers novel biology.</title>
        <authorList>
            <person name="Wiegand S."/>
            <person name="Jogler M."/>
            <person name="Boedeker C."/>
            <person name="Pinto D."/>
            <person name="Vollmers J."/>
            <person name="Rivas-Marin E."/>
            <person name="Kohn T."/>
            <person name="Peeters S.H."/>
            <person name="Heuer A."/>
            <person name="Rast P."/>
            <person name="Oberbeckmann S."/>
            <person name="Bunk B."/>
            <person name="Jeske O."/>
            <person name="Meyerdierks A."/>
            <person name="Storesund J.E."/>
            <person name="Kallscheuer N."/>
            <person name="Luecker S."/>
            <person name="Lage O.M."/>
            <person name="Pohl T."/>
            <person name="Merkel B.J."/>
            <person name="Hornburger P."/>
            <person name="Mueller R.-W."/>
            <person name="Bruemmer F."/>
            <person name="Labrenz M."/>
            <person name="Spormann A.M."/>
            <person name="Op Den Camp H."/>
            <person name="Overmann J."/>
            <person name="Amann R."/>
            <person name="Jetten M.S.M."/>
            <person name="Mascher T."/>
            <person name="Medema M.H."/>
            <person name="Devos D.P."/>
            <person name="Kaster A.-K."/>
            <person name="Ovreas L."/>
            <person name="Rohde M."/>
            <person name="Galperin M.Y."/>
            <person name="Jogler C."/>
        </authorList>
    </citation>
    <scope>NUCLEOTIDE SEQUENCE [LARGE SCALE GENOMIC DNA]</scope>
    <source>
        <strain evidence="3 4">Pla111</strain>
    </source>
</reference>
<dbReference type="InterPro" id="IPR006860">
    <property type="entry name" value="FecR"/>
</dbReference>
<dbReference type="RefSeq" id="WP_146572738.1">
    <property type="nucleotide sequence ID" value="NZ_SJPH01000002.1"/>
</dbReference>
<evidence type="ECO:0000256" key="1">
    <source>
        <dbReference type="SAM" id="MobiDB-lite"/>
    </source>
</evidence>
<evidence type="ECO:0000313" key="4">
    <source>
        <dbReference type="Proteomes" id="UP000318995"/>
    </source>
</evidence>
<protein>
    <submittedName>
        <fullName evidence="3">FecR protein</fullName>
    </submittedName>
</protein>
<gene>
    <name evidence="3" type="ORF">Pla111_14730</name>
</gene>
<feature type="region of interest" description="Disordered" evidence="1">
    <location>
        <begin position="140"/>
        <end position="166"/>
    </location>
</feature>
<organism evidence="3 4">
    <name type="scientific">Botrimarina hoheduenensis</name>
    <dbReference type="NCBI Taxonomy" id="2528000"/>
    <lineage>
        <taxon>Bacteria</taxon>
        <taxon>Pseudomonadati</taxon>
        <taxon>Planctomycetota</taxon>
        <taxon>Planctomycetia</taxon>
        <taxon>Pirellulales</taxon>
        <taxon>Lacipirellulaceae</taxon>
        <taxon>Botrimarina</taxon>
    </lineage>
</organism>
<dbReference type="EMBL" id="SJPH01000002">
    <property type="protein sequence ID" value="TWT47848.1"/>
    <property type="molecule type" value="Genomic_DNA"/>
</dbReference>
<dbReference type="AlphaFoldDB" id="A0A5C5WAC0"/>
<dbReference type="Gene3D" id="2.60.120.1440">
    <property type="match status" value="1"/>
</dbReference>